<dbReference type="SUPFAM" id="SSF52540">
    <property type="entry name" value="P-loop containing nucleoside triphosphate hydrolases"/>
    <property type="match status" value="1"/>
</dbReference>
<protein>
    <submittedName>
        <fullName evidence="2">AAA family ATPase</fullName>
    </submittedName>
</protein>
<evidence type="ECO:0000313" key="2">
    <source>
        <dbReference type="EMBL" id="MVO79329.1"/>
    </source>
</evidence>
<dbReference type="InterPro" id="IPR008868">
    <property type="entry name" value="TniB"/>
</dbReference>
<keyword evidence="3" id="KW-1185">Reference proteome</keyword>
<dbReference type="Proteomes" id="UP000441389">
    <property type="component" value="Unassembled WGS sequence"/>
</dbReference>
<dbReference type="Pfam" id="PF05621">
    <property type="entry name" value="TniB"/>
    <property type="match status" value="1"/>
</dbReference>
<feature type="compositionally biased region" description="Acidic residues" evidence="1">
    <location>
        <begin position="338"/>
        <end position="354"/>
    </location>
</feature>
<dbReference type="RefSeq" id="WP_157028227.1">
    <property type="nucleotide sequence ID" value="NZ_WQMS01000016.1"/>
</dbReference>
<name>A0A6I4J3U2_9SPHN</name>
<proteinExistence type="predicted"/>
<dbReference type="AlphaFoldDB" id="A0A6I4J3U2"/>
<evidence type="ECO:0000256" key="1">
    <source>
        <dbReference type="SAM" id="MobiDB-lite"/>
    </source>
</evidence>
<accession>A0A6I4J3U2</accession>
<evidence type="ECO:0000313" key="3">
    <source>
        <dbReference type="Proteomes" id="UP000441389"/>
    </source>
</evidence>
<sequence length="363" mass="39985">MSFQQTETLDDPDFDLDSLNEAVSTLTGKPLDPATLSGPMLVAYRRLLVRAIRCPYAPQTEMDETFEEMRTAAPLLRLARLPQPAVRILAHSFTGKSVGARDYVRRVVARLGTETSSVVYVKLDSEGSVGSLAADILRALTEARPESLTPDKRWARARRSIKEHKVDLLIFDEFQRAGRRLTIHPVIAMKILDILDDGDCAIAFVGKLKAKNIFKTTEDLGNRLDTPVSIGRLRWTTHADEFMAFAHAFDQALVDSDVIRFKAGLGNPDTAQLLLEASSGFIGQFSRIIETAVVNITRAGHDGITRRDLSDAVQDWAVSNGRITYNPFEEQPDTGSGEGDDADANTEADTDDQVDTGQEVAHD</sequence>
<dbReference type="InterPro" id="IPR027417">
    <property type="entry name" value="P-loop_NTPase"/>
</dbReference>
<reference evidence="2 3" key="1">
    <citation type="submission" date="2019-12" db="EMBL/GenBank/DDBJ databases">
        <authorList>
            <person name="Huq M.A."/>
        </authorList>
    </citation>
    <scope>NUCLEOTIDE SEQUENCE [LARGE SCALE GENOMIC DNA]</scope>
    <source>
        <strain evidence="2 3">MAH-20</strain>
    </source>
</reference>
<gene>
    <name evidence="2" type="ORF">GON01_15455</name>
</gene>
<organism evidence="2 3">
    <name type="scientific">Sphingomonas horti</name>
    <dbReference type="NCBI Taxonomy" id="2682842"/>
    <lineage>
        <taxon>Bacteria</taxon>
        <taxon>Pseudomonadati</taxon>
        <taxon>Pseudomonadota</taxon>
        <taxon>Alphaproteobacteria</taxon>
        <taxon>Sphingomonadales</taxon>
        <taxon>Sphingomonadaceae</taxon>
        <taxon>Sphingomonas</taxon>
    </lineage>
</organism>
<feature type="region of interest" description="Disordered" evidence="1">
    <location>
        <begin position="323"/>
        <end position="363"/>
    </location>
</feature>
<comment type="caution">
    <text evidence="2">The sequence shown here is derived from an EMBL/GenBank/DDBJ whole genome shotgun (WGS) entry which is preliminary data.</text>
</comment>
<dbReference type="EMBL" id="WQMS01000016">
    <property type="protein sequence ID" value="MVO79329.1"/>
    <property type="molecule type" value="Genomic_DNA"/>
</dbReference>